<name>A0ABS1TV64_9BACI</name>
<dbReference type="InterPro" id="IPR011528">
    <property type="entry name" value="NERD"/>
</dbReference>
<dbReference type="Pfam" id="PF08378">
    <property type="entry name" value="NERD"/>
    <property type="match status" value="1"/>
</dbReference>
<keyword evidence="3" id="KW-1185">Reference proteome</keyword>
<dbReference type="RefSeq" id="WP_202656454.1">
    <property type="nucleotide sequence ID" value="NZ_JAESWB010000408.1"/>
</dbReference>
<sequence>MLLKKPLIKPLKLHLLELLDKRMDLPQDHKLYYWRLKKGYEGEVRFNSLTETLSCDCYIFNGLRFEFNNTKFQIDSLIATGQTLFMNEVKYFAGDYFYRDGLFYSFSGKERKDPLIQMERSASQLRQLLRSHGFHMKVEPHVVHVHPEFTLYQAPLEAPIIFPTQLSHYINNLNLISSRLNQKHEILAEKLLSLHVEEDPYAQLPPYTYEGLQKGYTCAICDSFAITVDGRNCICGDCGHVESVEAAVLRSVEELKLLFPELKITANVVYDWCQVVDSRKRISRILGKHFRIVGSHQWAYYEYEPIGKGIHS</sequence>
<feature type="domain" description="NERD" evidence="1">
    <location>
        <begin position="38"/>
        <end position="148"/>
    </location>
</feature>
<accession>A0ABS1TV64</accession>
<gene>
    <name evidence="2" type="ORF">JK635_23945</name>
</gene>
<dbReference type="PROSITE" id="PS50965">
    <property type="entry name" value="NERD"/>
    <property type="match status" value="1"/>
</dbReference>
<evidence type="ECO:0000313" key="2">
    <source>
        <dbReference type="EMBL" id="MBL4955197.1"/>
    </source>
</evidence>
<evidence type="ECO:0000259" key="1">
    <source>
        <dbReference type="PROSITE" id="PS50965"/>
    </source>
</evidence>
<comment type="caution">
    <text evidence="2">The sequence shown here is derived from an EMBL/GenBank/DDBJ whole genome shotgun (WGS) entry which is preliminary data.</text>
</comment>
<evidence type="ECO:0000313" key="3">
    <source>
        <dbReference type="Proteomes" id="UP000623967"/>
    </source>
</evidence>
<dbReference type="EMBL" id="JAESWB010000408">
    <property type="protein sequence ID" value="MBL4955197.1"/>
    <property type="molecule type" value="Genomic_DNA"/>
</dbReference>
<organism evidence="2 3">
    <name type="scientific">Neobacillus paridis</name>
    <dbReference type="NCBI Taxonomy" id="2803862"/>
    <lineage>
        <taxon>Bacteria</taxon>
        <taxon>Bacillati</taxon>
        <taxon>Bacillota</taxon>
        <taxon>Bacilli</taxon>
        <taxon>Bacillales</taxon>
        <taxon>Bacillaceae</taxon>
        <taxon>Neobacillus</taxon>
    </lineage>
</organism>
<reference evidence="2 3" key="1">
    <citation type="submission" date="2021-01" db="EMBL/GenBank/DDBJ databases">
        <title>Genome public.</title>
        <authorList>
            <person name="Liu C."/>
            <person name="Sun Q."/>
        </authorList>
    </citation>
    <scope>NUCLEOTIDE SEQUENCE [LARGE SCALE GENOMIC DNA]</scope>
    <source>
        <strain evidence="2 3">YIM B02564</strain>
    </source>
</reference>
<protein>
    <submittedName>
        <fullName evidence="2">NERD domain-containing protein</fullName>
    </submittedName>
</protein>
<proteinExistence type="predicted"/>
<dbReference type="Proteomes" id="UP000623967">
    <property type="component" value="Unassembled WGS sequence"/>
</dbReference>